<evidence type="ECO:0000313" key="2">
    <source>
        <dbReference type="EMBL" id="MBD2319241.1"/>
    </source>
</evidence>
<gene>
    <name evidence="2" type="ORF">H6G05_20645</name>
</gene>
<dbReference type="InterPro" id="IPR019734">
    <property type="entry name" value="TPR_rpt"/>
</dbReference>
<dbReference type="RefSeq" id="WP_190581010.1">
    <property type="nucleotide sequence ID" value="NZ_CAWPQU010000040.1"/>
</dbReference>
<evidence type="ECO:0000259" key="1">
    <source>
        <dbReference type="Pfam" id="PF13401"/>
    </source>
</evidence>
<dbReference type="SUPFAM" id="SSF48452">
    <property type="entry name" value="TPR-like"/>
    <property type="match status" value="1"/>
</dbReference>
<keyword evidence="3" id="KW-1185">Reference proteome</keyword>
<protein>
    <submittedName>
        <fullName evidence="2">AAA family ATPase</fullName>
    </submittedName>
</protein>
<dbReference type="InterPro" id="IPR011990">
    <property type="entry name" value="TPR-like_helical_dom_sf"/>
</dbReference>
<evidence type="ECO:0000313" key="3">
    <source>
        <dbReference type="Proteomes" id="UP000618445"/>
    </source>
</evidence>
<dbReference type="Pfam" id="PF13401">
    <property type="entry name" value="AAA_22"/>
    <property type="match status" value="1"/>
</dbReference>
<organism evidence="2 3">
    <name type="scientific">Phormidium tenue FACHB-1050</name>
    <dbReference type="NCBI Taxonomy" id="2692857"/>
    <lineage>
        <taxon>Bacteria</taxon>
        <taxon>Bacillati</taxon>
        <taxon>Cyanobacteriota</taxon>
        <taxon>Cyanophyceae</taxon>
        <taxon>Oscillatoriophycideae</taxon>
        <taxon>Oscillatoriales</taxon>
        <taxon>Oscillatoriaceae</taxon>
        <taxon>Phormidium</taxon>
    </lineage>
</organism>
<dbReference type="PRINTS" id="PR00364">
    <property type="entry name" value="DISEASERSIST"/>
</dbReference>
<feature type="domain" description="ORC1/DEAH AAA+ ATPase" evidence="1">
    <location>
        <begin position="96"/>
        <end position="220"/>
    </location>
</feature>
<dbReference type="InterPro" id="IPR027417">
    <property type="entry name" value="P-loop_NTPase"/>
</dbReference>
<accession>A0ABR8CF64</accession>
<proteinExistence type="predicted"/>
<dbReference type="Gene3D" id="1.25.40.10">
    <property type="entry name" value="Tetratricopeptide repeat domain"/>
    <property type="match status" value="1"/>
</dbReference>
<dbReference type="EMBL" id="JACJQY010000045">
    <property type="protein sequence ID" value="MBD2319241.1"/>
    <property type="molecule type" value="Genomic_DNA"/>
</dbReference>
<reference evidence="2 3" key="1">
    <citation type="journal article" date="2020" name="ISME J.">
        <title>Comparative genomics reveals insights into cyanobacterial evolution and habitat adaptation.</title>
        <authorList>
            <person name="Chen M.Y."/>
            <person name="Teng W.K."/>
            <person name="Zhao L."/>
            <person name="Hu C.X."/>
            <person name="Zhou Y.K."/>
            <person name="Han B.P."/>
            <person name="Song L.R."/>
            <person name="Shu W.S."/>
        </authorList>
    </citation>
    <scope>NUCLEOTIDE SEQUENCE [LARGE SCALE GENOMIC DNA]</scope>
    <source>
        <strain evidence="2 3">FACHB-1050</strain>
    </source>
</reference>
<name>A0ABR8CF64_9CYAN</name>
<dbReference type="Gene3D" id="3.40.50.300">
    <property type="entry name" value="P-loop containing nucleotide triphosphate hydrolases"/>
    <property type="match status" value="1"/>
</dbReference>
<dbReference type="Proteomes" id="UP000618445">
    <property type="component" value="Unassembled WGS sequence"/>
</dbReference>
<dbReference type="InterPro" id="IPR049945">
    <property type="entry name" value="AAA_22"/>
</dbReference>
<dbReference type="SUPFAM" id="SSF52540">
    <property type="entry name" value="P-loop containing nucleoside triphosphate hydrolases"/>
    <property type="match status" value="1"/>
</dbReference>
<comment type="caution">
    <text evidence="2">The sequence shown here is derived from an EMBL/GenBank/DDBJ whole genome shotgun (WGS) entry which is preliminary data.</text>
</comment>
<dbReference type="PANTHER" id="PTHR47691:SF3">
    <property type="entry name" value="HTH-TYPE TRANSCRIPTIONAL REGULATOR RV0890C-RELATED"/>
    <property type="match status" value="1"/>
</dbReference>
<sequence length="801" mass="91875">MSRLSSAGVEKVNLVIKNSGRNKTDRYWTKKALVSQETWNRFRNGKIRISFANFAACCKALDLDPNELKEQTVEQPNLSFLGRARAIESLKALVNTNRVIAIHGVGGQGKTTLAQKYLQELESNEYQVIELYMPIDATNIPSAKSVLDEWFNRDFHEMSSSQFTVTLDRLRRILKEQKIAILVDNIEGLLDENGKFIPEHTQYLELFSVLSDHATQSITIVTSRCRLLESRLRSVYNYAIPSLSQSDWRDYFTYSNMLFDEKSLTEMHSKLGGNAKAMTSLCGEIHMDFDRNATNFWEQRGANILASAELKDLVAGHLERLEKLEPLAYGLLKRMGCYRYQSIPHIPIEALFYQLWDSPKASHIEIIDVLKNRSLLELANGEYSLHPLVRAEAVHLLKQNEEEFAKAHSSAADFWKAKVQSLDTDKDLLMAFEPCYHYLEINDLHKIIEIFLNPDLLKDGNLHMAFYGRLSPTLVLELLDKIEQRALLLPPEQGVLILAQVKRFRGSAYFFSGEPQKSVIDLEATIKIIEQINSKQLIPLLLSCVFQAFACKLELGEFDEALVLIQPYVDNIDRYKYTDRPLMGQLFVFQAFTCQLKLDECEEAIVLTKPYVDNIDRYKYTDHPLMRQLFAVYPQIVQSFMLAMKLEHDASVALTEETYEVITNGSLSMYDTSRSLACLYLGFVCVMNKRFDQALKIYNTALQFSRKARYRQLESKAMYGLAEAYRNIGDLTNAKECCLQAKDILIKIESKLDLAKVLVEEALIAREMREHGYDDNFEKAIALFTELNAPKQVERVRKLMG</sequence>
<dbReference type="PANTHER" id="PTHR47691">
    <property type="entry name" value="REGULATOR-RELATED"/>
    <property type="match status" value="1"/>
</dbReference>
<dbReference type="SMART" id="SM00028">
    <property type="entry name" value="TPR"/>
    <property type="match status" value="3"/>
</dbReference>